<reference evidence="7 8" key="1">
    <citation type="journal article" date="2019" name="Nat. Med.">
        <title>A library of human gut bacterial isolates paired with longitudinal multiomics data enables mechanistic microbiome research.</title>
        <authorList>
            <person name="Poyet M."/>
            <person name="Groussin M."/>
            <person name="Gibbons S.M."/>
            <person name="Avila-Pacheco J."/>
            <person name="Jiang X."/>
            <person name="Kearney S.M."/>
            <person name="Perrotta A.R."/>
            <person name="Berdy B."/>
            <person name="Zhao S."/>
            <person name="Lieberman T.D."/>
            <person name="Swanson P.K."/>
            <person name="Smith M."/>
            <person name="Roesemann S."/>
            <person name="Alexander J.E."/>
            <person name="Rich S.A."/>
            <person name="Livny J."/>
            <person name="Vlamakis H."/>
            <person name="Clish C."/>
            <person name="Bullock K."/>
            <person name="Deik A."/>
            <person name="Scott J."/>
            <person name="Pierce K.A."/>
            <person name="Xavier R.J."/>
            <person name="Alm E.J."/>
        </authorList>
    </citation>
    <scope>NUCLEOTIDE SEQUENCE [LARGE SCALE GENOMIC DNA]</scope>
    <source>
        <strain evidence="7 8">BIOML-A1</strain>
    </source>
</reference>
<protein>
    <submittedName>
        <fullName evidence="7">PHP domain-containing protein</fullName>
    </submittedName>
</protein>
<dbReference type="InterPro" id="IPR011708">
    <property type="entry name" value="DNA_pol3_alpha_NTPase_dom"/>
</dbReference>
<dbReference type="InterPro" id="IPR040982">
    <property type="entry name" value="DNA_pol3_finger"/>
</dbReference>
<keyword evidence="3" id="KW-0235">DNA replication</keyword>
<evidence type="ECO:0000313" key="8">
    <source>
        <dbReference type="Proteomes" id="UP000477285"/>
    </source>
</evidence>
<dbReference type="EMBL" id="WWVQ01000005">
    <property type="protein sequence ID" value="MZL32268.1"/>
    <property type="molecule type" value="Genomic_DNA"/>
</dbReference>
<dbReference type="InterPro" id="IPR016195">
    <property type="entry name" value="Pol/histidinol_Pase-like"/>
</dbReference>
<keyword evidence="4" id="KW-0239">DNA-directed DNA polymerase</keyword>
<dbReference type="Pfam" id="PF07733">
    <property type="entry name" value="DNA_pol3_alpha"/>
    <property type="match status" value="1"/>
</dbReference>
<sequence>MGQYTIYHCHSNRSLLDSCTGYKEYADRVSELGYKALALTEHGNAYNWVEKKMYINSKGLKYIHGVECYLTASLGEKVRDNYHTILLAKNYEGVKEINLLIDKSTQPDHRYYKPRITFEEFFNISDNVIKISACLASPLNKYPKDVQKQIAEKSAVLKQELANKVAELEKQKSDQKAMIKWFKQFDDFEEEELPWVINGCIPGDSYLHYIEAQIDKLKQYHDNLLEEVQLMNVTARETFYKLLETYDYYEIQPHDFPEQKRYNEFLYAASKQTGKPLIAGTDTHSIDYYKAECRSILQKAKRIEYADEDKFDLTLKTYEELVEMFRVQNCDIPFDVILQAIENTNVMADSVTDFKLDTSVKYPKLYDNEEEVLKKRIFDKLHEKIDAGIIKKKKIPEYVKRIKEEMRVFKKINMIGFMLFMSELVCWCWENGIPVGPCRGSVGGSTVAYITDIIDVDPVIWNTIFSRFANEDREEVGDIDLDISPDQRELVYNHIIESFGYDKTAYILAIGTVSDKGTIDEIGRALDIPLDEVAHIKEMYSAYKDTIESTGKRIKEIEDMIHFDEIKQADKESEYYGLRRDYENKITEHDKAIKHMNDLKDNQYRKLFYYFDGINGTPVSQSIHPAGIVVSPVTLPDNYGTFWNDGKRIMCINMEEIHDGAGLVKYDLLGLKNLEIIRKCYEYAGLPYPKSHQINWNDKKVWNDIVLCPAGVFQFESPYAYEMLKNYGPQCINDLSMINASLRPSGASYRDRLLAGETNKNPSPLIDELLKDNRGFLIFQEDTIKFLQNICGLSGSAADNVRRAIGRKQMDRLQKALPDILNGYCKMSSQPREIAEKEARAFLQIIEDSANYQFGYNHSTGYSMIGYMCAFCRYYYPEEFIAAYLNCANNTDDILMGTELAKIKNIEIKNIKFRKSGAEYTVDKANHALYKGIASIKFCNAQIADDLLELATNQYNNFTEVLADVNTKTSVNSRQLTILIGLNYFEEFGKNQYLMQVSEIYDKFALCKIISKKKMESLGLTEYLMKKYAGKETASQYRDLDNTGLIAELSNRLENKAMSVIDQVKFEKEYLQYVVYVNPKVNQCFYVVTDYKTFKEVRKPYCVLHNIKTGEDVKARVTSIKVYQDNPFGEFSILKVPHFTKKKKKKCVNGTWQETDELENILDEYEVIK</sequence>
<dbReference type="AlphaFoldDB" id="A0A6L8T0T0"/>
<accession>A0A6L8T0T0</accession>
<dbReference type="PANTHER" id="PTHR32294">
    <property type="entry name" value="DNA POLYMERASE III SUBUNIT ALPHA"/>
    <property type="match status" value="1"/>
</dbReference>
<evidence type="ECO:0000313" key="7">
    <source>
        <dbReference type="EMBL" id="MZL32268.1"/>
    </source>
</evidence>
<proteinExistence type="predicted"/>
<dbReference type="GO" id="GO:0003887">
    <property type="term" value="F:DNA-directed DNA polymerase activity"/>
    <property type="evidence" value="ECO:0007669"/>
    <property type="project" value="UniProtKB-KW"/>
</dbReference>
<evidence type="ECO:0000256" key="5">
    <source>
        <dbReference type="SAM" id="Coils"/>
    </source>
</evidence>
<feature type="coiled-coil region" evidence="5">
    <location>
        <begin position="151"/>
        <end position="178"/>
    </location>
</feature>
<dbReference type="PANTHER" id="PTHR32294:SF0">
    <property type="entry name" value="DNA POLYMERASE III SUBUNIT ALPHA"/>
    <property type="match status" value="1"/>
</dbReference>
<dbReference type="InterPro" id="IPR003141">
    <property type="entry name" value="Pol/His_phosphatase_N"/>
</dbReference>
<dbReference type="InterPro" id="IPR004805">
    <property type="entry name" value="DnaE2/DnaE/PolC"/>
</dbReference>
<comment type="caution">
    <text evidence="7">The sequence shown here is derived from an EMBL/GenBank/DDBJ whole genome shotgun (WGS) entry which is preliminary data.</text>
</comment>
<name>A0A6L8T0T0_9FIRM</name>
<keyword evidence="2" id="KW-0548">Nucleotidyltransferase</keyword>
<dbReference type="Pfam" id="PF17657">
    <property type="entry name" value="DNA_pol3_finger"/>
    <property type="match status" value="1"/>
</dbReference>
<dbReference type="InterPro" id="IPR004013">
    <property type="entry name" value="PHP_dom"/>
</dbReference>
<dbReference type="GO" id="GO:0008408">
    <property type="term" value="F:3'-5' exonuclease activity"/>
    <property type="evidence" value="ECO:0007669"/>
    <property type="project" value="InterPro"/>
</dbReference>
<feature type="domain" description="Polymerase/histidinol phosphatase N-terminal" evidence="6">
    <location>
        <begin position="5"/>
        <end position="72"/>
    </location>
</feature>
<evidence type="ECO:0000256" key="3">
    <source>
        <dbReference type="ARBA" id="ARBA00022705"/>
    </source>
</evidence>
<dbReference type="Pfam" id="PF02811">
    <property type="entry name" value="PHP"/>
    <property type="match status" value="1"/>
</dbReference>
<keyword evidence="5" id="KW-0175">Coiled coil</keyword>
<dbReference type="GO" id="GO:0006260">
    <property type="term" value="P:DNA replication"/>
    <property type="evidence" value="ECO:0007669"/>
    <property type="project" value="UniProtKB-KW"/>
</dbReference>
<dbReference type="SUPFAM" id="SSF89550">
    <property type="entry name" value="PHP domain-like"/>
    <property type="match status" value="1"/>
</dbReference>
<keyword evidence="1" id="KW-0808">Transferase</keyword>
<evidence type="ECO:0000256" key="4">
    <source>
        <dbReference type="ARBA" id="ARBA00022932"/>
    </source>
</evidence>
<evidence type="ECO:0000259" key="6">
    <source>
        <dbReference type="SMART" id="SM00481"/>
    </source>
</evidence>
<evidence type="ECO:0000256" key="1">
    <source>
        <dbReference type="ARBA" id="ARBA00022679"/>
    </source>
</evidence>
<organism evidence="7 8">
    <name type="scientific">Blautia wexlerae</name>
    <dbReference type="NCBI Taxonomy" id="418240"/>
    <lineage>
        <taxon>Bacteria</taxon>
        <taxon>Bacillati</taxon>
        <taxon>Bacillota</taxon>
        <taxon>Clostridia</taxon>
        <taxon>Lachnospirales</taxon>
        <taxon>Lachnospiraceae</taxon>
        <taxon>Blautia</taxon>
    </lineage>
</organism>
<evidence type="ECO:0000256" key="2">
    <source>
        <dbReference type="ARBA" id="ARBA00022695"/>
    </source>
</evidence>
<dbReference type="RefSeq" id="WP_161233388.1">
    <property type="nucleotide sequence ID" value="NZ_JBDGAG010000006.1"/>
</dbReference>
<gene>
    <name evidence="7" type="ORF">GT728_03410</name>
</gene>
<dbReference type="SMART" id="SM00481">
    <property type="entry name" value="POLIIIAc"/>
    <property type="match status" value="1"/>
</dbReference>
<dbReference type="Gene3D" id="3.20.20.140">
    <property type="entry name" value="Metal-dependent hydrolases"/>
    <property type="match status" value="1"/>
</dbReference>
<dbReference type="Proteomes" id="UP000477285">
    <property type="component" value="Unassembled WGS sequence"/>
</dbReference>